<dbReference type="Proteomes" id="UP000740926">
    <property type="component" value="Unassembled WGS sequence"/>
</dbReference>
<evidence type="ECO:0000313" key="1">
    <source>
        <dbReference type="EMBL" id="KAG1531486.1"/>
    </source>
</evidence>
<sequence length="132" mass="13932">MVQLGVVQAVKQMDGAGAGSRQAHPDLARELGMGASHERRAFFVARLDKLQFFVSSERADQPVNPVAGIAEHALHPPFAQPGQNKIGNGFQVDAPLHGLQQAKRAAIAMPGPASSPKCCAAPRFTNVINNAT</sequence>
<organism evidence="1 2">
    <name type="scientific">Rhizopus delemar</name>
    <dbReference type="NCBI Taxonomy" id="936053"/>
    <lineage>
        <taxon>Eukaryota</taxon>
        <taxon>Fungi</taxon>
        <taxon>Fungi incertae sedis</taxon>
        <taxon>Mucoromycota</taxon>
        <taxon>Mucoromycotina</taxon>
        <taxon>Mucoromycetes</taxon>
        <taxon>Mucorales</taxon>
        <taxon>Mucorineae</taxon>
        <taxon>Rhizopodaceae</taxon>
        <taxon>Rhizopus</taxon>
    </lineage>
</organism>
<protein>
    <submittedName>
        <fullName evidence="1">Uncharacterized protein</fullName>
    </submittedName>
</protein>
<reference evidence="1 2" key="1">
    <citation type="journal article" date="2020" name="Microb. Genom.">
        <title>Genetic diversity of clinical and environmental Mucorales isolates obtained from an investigation of mucormycosis cases among solid organ transplant recipients.</title>
        <authorList>
            <person name="Nguyen M.H."/>
            <person name="Kaul D."/>
            <person name="Muto C."/>
            <person name="Cheng S.J."/>
            <person name="Richter R.A."/>
            <person name="Bruno V.M."/>
            <person name="Liu G."/>
            <person name="Beyhan S."/>
            <person name="Sundermann A.J."/>
            <person name="Mounaud S."/>
            <person name="Pasculle A.W."/>
            <person name="Nierman W.C."/>
            <person name="Driscoll E."/>
            <person name="Cumbie R."/>
            <person name="Clancy C.J."/>
            <person name="Dupont C.L."/>
        </authorList>
    </citation>
    <scope>NUCLEOTIDE SEQUENCE [LARGE SCALE GENOMIC DNA]</scope>
    <source>
        <strain evidence="1 2">GL24</strain>
    </source>
</reference>
<gene>
    <name evidence="1" type="ORF">G6F50_016665</name>
</gene>
<dbReference type="AlphaFoldDB" id="A0A9P6XTB3"/>
<accession>A0A9P6XTB3</accession>
<keyword evidence="2" id="KW-1185">Reference proteome</keyword>
<name>A0A9P6XTB3_9FUNG</name>
<evidence type="ECO:0000313" key="2">
    <source>
        <dbReference type="Proteomes" id="UP000740926"/>
    </source>
</evidence>
<dbReference type="EMBL" id="JAANIU010010824">
    <property type="protein sequence ID" value="KAG1531486.1"/>
    <property type="molecule type" value="Genomic_DNA"/>
</dbReference>
<proteinExistence type="predicted"/>
<comment type="caution">
    <text evidence="1">The sequence shown here is derived from an EMBL/GenBank/DDBJ whole genome shotgun (WGS) entry which is preliminary data.</text>
</comment>